<accession>A0A4R1BR82</accession>
<dbReference type="InterPro" id="IPR008995">
    <property type="entry name" value="Mo/tungstate-bd_C_term_dom"/>
</dbReference>
<dbReference type="InterPro" id="IPR003439">
    <property type="entry name" value="ABC_transporter-like_ATP-bd"/>
</dbReference>
<dbReference type="GO" id="GO:0015418">
    <property type="term" value="F:ABC-type quaternary ammonium compound transporting activity"/>
    <property type="evidence" value="ECO:0007669"/>
    <property type="project" value="UniProtKB-EC"/>
</dbReference>
<dbReference type="SMART" id="SM00382">
    <property type="entry name" value="AAA"/>
    <property type="match status" value="1"/>
</dbReference>
<organism evidence="6 7">
    <name type="scientific">Rubrobacter taiwanensis</name>
    <dbReference type="NCBI Taxonomy" id="185139"/>
    <lineage>
        <taxon>Bacteria</taxon>
        <taxon>Bacillati</taxon>
        <taxon>Actinomycetota</taxon>
        <taxon>Rubrobacteria</taxon>
        <taxon>Rubrobacterales</taxon>
        <taxon>Rubrobacteraceae</taxon>
        <taxon>Rubrobacter</taxon>
    </lineage>
</organism>
<name>A0A4R1BR82_9ACTN</name>
<evidence type="ECO:0000256" key="1">
    <source>
        <dbReference type="ARBA" id="ARBA00022448"/>
    </source>
</evidence>
<evidence type="ECO:0000256" key="4">
    <source>
        <dbReference type="ARBA" id="ARBA00066388"/>
    </source>
</evidence>
<dbReference type="PANTHER" id="PTHR42781:SF4">
    <property type="entry name" value="SPERMIDINE_PUTRESCINE IMPORT ATP-BINDING PROTEIN POTA"/>
    <property type="match status" value="1"/>
</dbReference>
<dbReference type="EC" id="7.6.2.9" evidence="4"/>
<keyword evidence="1" id="KW-0813">Transport</keyword>
<gene>
    <name evidence="6" type="ORF">E0L93_02280</name>
</gene>
<dbReference type="SUPFAM" id="SSF50331">
    <property type="entry name" value="MOP-like"/>
    <property type="match status" value="1"/>
</dbReference>
<dbReference type="PROSITE" id="PS00211">
    <property type="entry name" value="ABC_TRANSPORTER_1"/>
    <property type="match status" value="1"/>
</dbReference>
<evidence type="ECO:0000313" key="6">
    <source>
        <dbReference type="EMBL" id="TCJ19807.1"/>
    </source>
</evidence>
<dbReference type="FunFam" id="3.40.50.300:FF:000425">
    <property type="entry name" value="Probable ABC transporter, ATP-binding subunit"/>
    <property type="match status" value="1"/>
</dbReference>
<dbReference type="Pfam" id="PF00005">
    <property type="entry name" value="ABC_tran"/>
    <property type="match status" value="1"/>
</dbReference>
<comment type="caution">
    <text evidence="6">The sequence shown here is derived from an EMBL/GenBank/DDBJ whole genome shotgun (WGS) entry which is preliminary data.</text>
</comment>
<keyword evidence="7" id="KW-1185">Reference proteome</keyword>
<dbReference type="SUPFAM" id="SSF52540">
    <property type="entry name" value="P-loop containing nucleoside triphosphate hydrolases"/>
    <property type="match status" value="1"/>
</dbReference>
<reference evidence="6 7" key="1">
    <citation type="submission" date="2019-03" db="EMBL/GenBank/DDBJ databases">
        <title>Whole genome sequence of a novel Rubrobacter taiwanensis strain, isolated from Yellowstone National Park.</title>
        <authorList>
            <person name="Freed S."/>
            <person name="Ramaley R.F."/>
            <person name="Kyndt J.A."/>
        </authorList>
    </citation>
    <scope>NUCLEOTIDE SEQUENCE [LARGE SCALE GENOMIC DNA]</scope>
    <source>
        <strain evidence="6 7">Yellowstone</strain>
    </source>
</reference>
<protein>
    <recommendedName>
        <fullName evidence="4">ABC-type quaternary amine transporter</fullName>
        <ecNumber evidence="4">7.6.2.9</ecNumber>
    </recommendedName>
</protein>
<dbReference type="InterPro" id="IPR017871">
    <property type="entry name" value="ABC_transporter-like_CS"/>
</dbReference>
<dbReference type="Proteomes" id="UP000295244">
    <property type="component" value="Unassembled WGS sequence"/>
</dbReference>
<evidence type="ECO:0000313" key="7">
    <source>
        <dbReference type="Proteomes" id="UP000295244"/>
    </source>
</evidence>
<dbReference type="GO" id="GO:0043190">
    <property type="term" value="C:ATP-binding cassette (ABC) transporter complex"/>
    <property type="evidence" value="ECO:0007669"/>
    <property type="project" value="InterPro"/>
</dbReference>
<evidence type="ECO:0000256" key="2">
    <source>
        <dbReference type="ARBA" id="ARBA00022741"/>
    </source>
</evidence>
<feature type="domain" description="ABC transporter" evidence="5">
    <location>
        <begin position="4"/>
        <end position="238"/>
    </location>
</feature>
<dbReference type="GO" id="GO:0005524">
    <property type="term" value="F:ATP binding"/>
    <property type="evidence" value="ECO:0007669"/>
    <property type="project" value="UniProtKB-KW"/>
</dbReference>
<sequence>MAQIEFQDVSLAYGGGGGVTGVDLTVEDGEFVALLGPSGSGKTTLLRLVGGFLRPDRGAVLIGGEPVAGPKAWVPPEKRRLGMVFQYHAVWPHRSVASNVEYPLRLAKVGRSEREERVREALSLVGLEGFEHRAPETLSGGQRQRVALARALVMQPAALLLDEPFASLDAALRARLRAELSALVRRTGVTVVHVTHDRTEALALADRVAVLHEGRLVQVDEPRRLYSAPATPFVARFVSDAALLRVRARGAGRFALEGGNEFEVENIPEHGGSGPGTLAVRPQDIRLEPGGEGRVRAVLFMGDTQEVVVGWRGHELRVQAPADARYRLGEAVRPVFGRGVFFPDG</sequence>
<evidence type="ECO:0000259" key="5">
    <source>
        <dbReference type="PROSITE" id="PS50893"/>
    </source>
</evidence>
<dbReference type="RefSeq" id="WP_132687935.1">
    <property type="nucleotide sequence ID" value="NZ_SKBU01000006.1"/>
</dbReference>
<dbReference type="EMBL" id="SKBU01000006">
    <property type="protein sequence ID" value="TCJ19807.1"/>
    <property type="molecule type" value="Genomic_DNA"/>
</dbReference>
<dbReference type="InterPro" id="IPR003593">
    <property type="entry name" value="AAA+_ATPase"/>
</dbReference>
<dbReference type="Gene3D" id="3.40.50.300">
    <property type="entry name" value="P-loop containing nucleotide triphosphate hydrolases"/>
    <property type="match status" value="1"/>
</dbReference>
<dbReference type="AlphaFoldDB" id="A0A4R1BR82"/>
<evidence type="ECO:0000256" key="3">
    <source>
        <dbReference type="ARBA" id="ARBA00022840"/>
    </source>
</evidence>
<keyword evidence="2" id="KW-0547">Nucleotide-binding</keyword>
<dbReference type="OrthoDB" id="4395244at2"/>
<dbReference type="GO" id="GO:0016887">
    <property type="term" value="F:ATP hydrolysis activity"/>
    <property type="evidence" value="ECO:0007669"/>
    <property type="project" value="InterPro"/>
</dbReference>
<dbReference type="InterPro" id="IPR050093">
    <property type="entry name" value="ABC_SmlMolc_Importer"/>
</dbReference>
<proteinExistence type="predicted"/>
<dbReference type="PANTHER" id="PTHR42781">
    <property type="entry name" value="SPERMIDINE/PUTRESCINE IMPORT ATP-BINDING PROTEIN POTA"/>
    <property type="match status" value="1"/>
</dbReference>
<dbReference type="InterPro" id="IPR013611">
    <property type="entry name" value="Transp-assoc_OB_typ2"/>
</dbReference>
<dbReference type="Pfam" id="PF08402">
    <property type="entry name" value="TOBE_2"/>
    <property type="match status" value="1"/>
</dbReference>
<dbReference type="PROSITE" id="PS50893">
    <property type="entry name" value="ABC_TRANSPORTER_2"/>
    <property type="match status" value="1"/>
</dbReference>
<dbReference type="InterPro" id="IPR027417">
    <property type="entry name" value="P-loop_NTPase"/>
</dbReference>
<keyword evidence="3 6" id="KW-0067">ATP-binding</keyword>